<dbReference type="PROSITE" id="PS50179">
    <property type="entry name" value="VHS"/>
    <property type="match status" value="1"/>
</dbReference>
<dbReference type="EMBL" id="HG994370">
    <property type="protein sequence ID" value="CAF2060752.1"/>
    <property type="molecule type" value="Genomic_DNA"/>
</dbReference>
<dbReference type="SUPFAM" id="SSF89009">
    <property type="entry name" value="GAT-like domain"/>
    <property type="match status" value="1"/>
</dbReference>
<dbReference type="Proteomes" id="UP001295469">
    <property type="component" value="Chromosome C06"/>
</dbReference>
<evidence type="ECO:0000313" key="9">
    <source>
        <dbReference type="EMBL" id="CAF2060752.1"/>
    </source>
</evidence>
<gene>
    <name evidence="9" type="ORF">DARMORV10_C06P31570.1</name>
</gene>
<dbReference type="InterPro" id="IPR044836">
    <property type="entry name" value="TOL_plant"/>
</dbReference>
<protein>
    <submittedName>
        <fullName evidence="9">(rape) hypothetical protein</fullName>
    </submittedName>
</protein>
<reference evidence="9" key="1">
    <citation type="submission" date="2021-01" db="EMBL/GenBank/DDBJ databases">
        <authorList>
            <consortium name="Genoscope - CEA"/>
            <person name="William W."/>
        </authorList>
    </citation>
    <scope>NUCLEOTIDE SEQUENCE</scope>
</reference>
<dbReference type="Pfam" id="PF03127">
    <property type="entry name" value="GAT"/>
    <property type="match status" value="1"/>
</dbReference>
<sequence length="569" mass="63537">MFDPSSKSFNTHLIFPRAFDDHPDSGVCSPPLWRTSPPKSPQANHQNLSPVSKAQVIARGQRELMEMVSKMPESCYELSLKDLVEVKTEEEEKDRKVFDEMPQRRKMQSKVVRKSKSDRWVDPVRNRGVNNSGFLLNLGFPVSLGAKKKTKKKDEDDGSVTSRGSWVSPRPSISEDKDWWKSESSRSQREVSRINSGGSKSSAGSSSRSNSDRSRSNRDRSRSSLRDSKMPNDAGTWAERATDDMLTGPDWDSNIELCDIINMDPSQAKEAVMVLKKQLGSENPKVQILALHALESLSKNCGENVDKLIVDCELLIDMVNIVKEKPGLNVREKMLNLLDIWQEAFGGRGGQYSQYYNAYNELRSAGIEFPPRTQSSPPLFTPPQTQPVLSDEDVAIQALLLGDDVSSLSMEEIQSAEGLVDVLMDMLGALDPGNPEGLKEELIVDLVEQCRTYQRRVMTLVNTTTDEELMCQGLALNDNLQCVLQHHDDMGSVTSNRGSMTTPPVQLVNSNHDDGSDESDDYFQLSHRSNRELTSMLPPPPPPPTGRPVHETDSSMVDDVNKLKAPYKE</sequence>
<keyword evidence="3" id="KW-0813">Transport</keyword>
<evidence type="ECO:0000256" key="6">
    <source>
        <dbReference type="SAM" id="MobiDB-lite"/>
    </source>
</evidence>
<dbReference type="InterPro" id="IPR008942">
    <property type="entry name" value="ENTH_VHS"/>
</dbReference>
<dbReference type="SMART" id="SM00288">
    <property type="entry name" value="VHS"/>
    <property type="match status" value="1"/>
</dbReference>
<dbReference type="PROSITE" id="PS50909">
    <property type="entry name" value="GAT"/>
    <property type="match status" value="1"/>
</dbReference>
<dbReference type="GO" id="GO:0035091">
    <property type="term" value="F:phosphatidylinositol binding"/>
    <property type="evidence" value="ECO:0007669"/>
    <property type="project" value="InterPro"/>
</dbReference>
<dbReference type="Pfam" id="PF00790">
    <property type="entry name" value="VHS"/>
    <property type="match status" value="1"/>
</dbReference>
<keyword evidence="5" id="KW-0472">Membrane</keyword>
<evidence type="ECO:0000256" key="3">
    <source>
        <dbReference type="ARBA" id="ARBA00022448"/>
    </source>
</evidence>
<proteinExistence type="inferred from homology"/>
<dbReference type="CDD" id="cd03561">
    <property type="entry name" value="VHS"/>
    <property type="match status" value="1"/>
</dbReference>
<dbReference type="Gene3D" id="1.25.40.90">
    <property type="match status" value="1"/>
</dbReference>
<feature type="region of interest" description="Disordered" evidence="6">
    <location>
        <begin position="147"/>
        <end position="245"/>
    </location>
</feature>
<dbReference type="SUPFAM" id="SSF48464">
    <property type="entry name" value="ENTH/VHS domain"/>
    <property type="match status" value="1"/>
</dbReference>
<comment type="similarity">
    <text evidence="2">Belongs to the TOM1 family.</text>
</comment>
<feature type="compositionally biased region" description="Basic and acidic residues" evidence="6">
    <location>
        <begin position="548"/>
        <end position="569"/>
    </location>
</feature>
<dbReference type="Gene3D" id="1.20.58.160">
    <property type="match status" value="1"/>
</dbReference>
<name>A0A816QE80_BRANA</name>
<dbReference type="InterPro" id="IPR038425">
    <property type="entry name" value="GAT_sf"/>
</dbReference>
<organism evidence="9">
    <name type="scientific">Brassica napus</name>
    <name type="common">Rape</name>
    <dbReference type="NCBI Taxonomy" id="3708"/>
    <lineage>
        <taxon>Eukaryota</taxon>
        <taxon>Viridiplantae</taxon>
        <taxon>Streptophyta</taxon>
        <taxon>Embryophyta</taxon>
        <taxon>Tracheophyta</taxon>
        <taxon>Spermatophyta</taxon>
        <taxon>Magnoliopsida</taxon>
        <taxon>eudicotyledons</taxon>
        <taxon>Gunneridae</taxon>
        <taxon>Pentapetalae</taxon>
        <taxon>rosids</taxon>
        <taxon>malvids</taxon>
        <taxon>Brassicales</taxon>
        <taxon>Brassicaceae</taxon>
        <taxon>Brassiceae</taxon>
        <taxon>Brassica</taxon>
    </lineage>
</organism>
<feature type="compositionally biased region" description="Pro residues" evidence="6">
    <location>
        <begin position="537"/>
        <end position="546"/>
    </location>
</feature>
<accession>A0A816QE80</accession>
<feature type="compositionally biased region" description="Polar residues" evidence="6">
    <location>
        <begin position="493"/>
        <end position="510"/>
    </location>
</feature>
<feature type="compositionally biased region" description="Basic and acidic residues" evidence="6">
    <location>
        <begin position="210"/>
        <end position="230"/>
    </location>
</feature>
<dbReference type="GO" id="GO:0043328">
    <property type="term" value="P:protein transport to vacuole involved in ubiquitin-dependent protein catabolic process via the multivesicular body sorting pathway"/>
    <property type="evidence" value="ECO:0007669"/>
    <property type="project" value="InterPro"/>
</dbReference>
<feature type="domain" description="VHS" evidence="7">
    <location>
        <begin position="241"/>
        <end position="370"/>
    </location>
</feature>
<feature type="compositionally biased region" description="Low complexity" evidence="6">
    <location>
        <begin position="193"/>
        <end position="209"/>
    </location>
</feature>
<dbReference type="GO" id="GO:0016020">
    <property type="term" value="C:membrane"/>
    <property type="evidence" value="ECO:0007669"/>
    <property type="project" value="UniProtKB-SubCell"/>
</dbReference>
<dbReference type="AlphaFoldDB" id="A0A816QE80"/>
<evidence type="ECO:0000259" key="8">
    <source>
        <dbReference type="PROSITE" id="PS50909"/>
    </source>
</evidence>
<feature type="domain" description="GAT" evidence="8">
    <location>
        <begin position="404"/>
        <end position="492"/>
    </location>
</feature>
<keyword evidence="4" id="KW-0653">Protein transport</keyword>
<dbReference type="GO" id="GO:0043130">
    <property type="term" value="F:ubiquitin binding"/>
    <property type="evidence" value="ECO:0007669"/>
    <property type="project" value="InterPro"/>
</dbReference>
<comment type="subcellular location">
    <subcellularLocation>
        <location evidence="1">Membrane</location>
        <topology evidence="1">Peripheral membrane protein</topology>
    </subcellularLocation>
</comment>
<feature type="compositionally biased region" description="Basic and acidic residues" evidence="6">
    <location>
        <begin position="173"/>
        <end position="192"/>
    </location>
</feature>
<evidence type="ECO:0000256" key="5">
    <source>
        <dbReference type="ARBA" id="ARBA00023136"/>
    </source>
</evidence>
<dbReference type="InterPro" id="IPR002014">
    <property type="entry name" value="VHS_dom"/>
</dbReference>
<feature type="region of interest" description="Disordered" evidence="6">
    <location>
        <begin position="493"/>
        <end position="569"/>
    </location>
</feature>
<dbReference type="InterPro" id="IPR004152">
    <property type="entry name" value="GAT_dom"/>
</dbReference>
<dbReference type="PANTHER" id="PTHR45898:SF26">
    <property type="entry name" value="VHS DOMAIN-CONTAINING PROTEIN"/>
    <property type="match status" value="1"/>
</dbReference>
<dbReference type="PANTHER" id="PTHR45898">
    <property type="entry name" value="TOM1-LIKE PROTEIN"/>
    <property type="match status" value="1"/>
</dbReference>
<evidence type="ECO:0000256" key="1">
    <source>
        <dbReference type="ARBA" id="ARBA00004170"/>
    </source>
</evidence>
<dbReference type="GO" id="GO:0005737">
    <property type="term" value="C:cytoplasm"/>
    <property type="evidence" value="ECO:0007669"/>
    <property type="project" value="UniProtKB-ARBA"/>
</dbReference>
<evidence type="ECO:0000256" key="4">
    <source>
        <dbReference type="ARBA" id="ARBA00022927"/>
    </source>
</evidence>
<evidence type="ECO:0000259" key="7">
    <source>
        <dbReference type="PROSITE" id="PS50179"/>
    </source>
</evidence>
<evidence type="ECO:0000256" key="2">
    <source>
        <dbReference type="ARBA" id="ARBA00007708"/>
    </source>
</evidence>
<dbReference type="CDD" id="cd14231">
    <property type="entry name" value="GAT_GGA-like_plant"/>
    <property type="match status" value="1"/>
</dbReference>
<feature type="region of interest" description="Disordered" evidence="6">
    <location>
        <begin position="26"/>
        <end position="49"/>
    </location>
</feature>